<accession>A2CAQ8</accession>
<gene>
    <name evidence="1" type="ordered locus">P9303_18261</name>
</gene>
<dbReference type="Proteomes" id="UP000002274">
    <property type="component" value="Chromosome"/>
</dbReference>
<evidence type="ECO:0000313" key="1">
    <source>
        <dbReference type="EMBL" id="ABM78568.1"/>
    </source>
</evidence>
<sequence length="41" mass="4664">MDVGNSSIVDNLRHEDDSQVDGMNEIRFDASDIKLNERLSQ</sequence>
<proteinExistence type="predicted"/>
<protein>
    <submittedName>
        <fullName evidence="1">Uncharacterized protein</fullName>
    </submittedName>
</protein>
<dbReference type="AlphaFoldDB" id="A2CAQ8"/>
<organism evidence="1 2">
    <name type="scientific">Prochlorococcus marinus (strain MIT 9303)</name>
    <dbReference type="NCBI Taxonomy" id="59922"/>
    <lineage>
        <taxon>Bacteria</taxon>
        <taxon>Bacillati</taxon>
        <taxon>Cyanobacteriota</taxon>
        <taxon>Cyanophyceae</taxon>
        <taxon>Synechococcales</taxon>
        <taxon>Prochlorococcaceae</taxon>
        <taxon>Prochlorococcus</taxon>
    </lineage>
</organism>
<dbReference type="HOGENOM" id="CLU_3275077_0_0_3"/>
<dbReference type="STRING" id="59922.P9303_18261"/>
<dbReference type="KEGG" id="pmf:P9303_18261"/>
<evidence type="ECO:0000313" key="2">
    <source>
        <dbReference type="Proteomes" id="UP000002274"/>
    </source>
</evidence>
<name>A2CAQ8_PROM3</name>
<reference evidence="1 2" key="1">
    <citation type="journal article" date="2007" name="PLoS Genet.">
        <title>Patterns and implications of gene gain and loss in the evolution of Prochlorococcus.</title>
        <authorList>
            <person name="Kettler G.C."/>
            <person name="Martiny A.C."/>
            <person name="Huang K."/>
            <person name="Zucker J."/>
            <person name="Coleman M.L."/>
            <person name="Rodrigue S."/>
            <person name="Chen F."/>
            <person name="Lapidus A."/>
            <person name="Ferriera S."/>
            <person name="Johnson J."/>
            <person name="Steglich C."/>
            <person name="Church G.M."/>
            <person name="Richardson P."/>
            <person name="Chisholm S.W."/>
        </authorList>
    </citation>
    <scope>NUCLEOTIDE SEQUENCE [LARGE SCALE GENOMIC DNA]</scope>
    <source>
        <strain evidence="1 2">MIT 9303</strain>
    </source>
</reference>
<dbReference type="EMBL" id="CP000554">
    <property type="protein sequence ID" value="ABM78568.1"/>
    <property type="molecule type" value="Genomic_DNA"/>
</dbReference>